<dbReference type="InterPro" id="IPR013783">
    <property type="entry name" value="Ig-like_fold"/>
</dbReference>
<proteinExistence type="predicted"/>
<dbReference type="AlphaFoldDB" id="B3T9Q7"/>
<gene>
    <name evidence="2" type="ORF">ALOHA_HF4000APKG7F19ctg1g30</name>
</gene>
<dbReference type="CDD" id="cd00063">
    <property type="entry name" value="FN3"/>
    <property type="match status" value="1"/>
</dbReference>
<evidence type="ECO:0000313" key="2">
    <source>
        <dbReference type="EMBL" id="ABZ09316.1"/>
    </source>
</evidence>
<reference evidence="2" key="1">
    <citation type="journal article" date="2008" name="ISME J.">
        <title>Genomic patterns of recombination, clonal divergence and environment in marine microbial populations.</title>
        <authorList>
            <person name="Konstantinidis K.T."/>
            <person name="Delong E.F."/>
        </authorList>
    </citation>
    <scope>NUCLEOTIDE SEQUENCE</scope>
</reference>
<evidence type="ECO:0000259" key="1">
    <source>
        <dbReference type="PROSITE" id="PS50853"/>
    </source>
</evidence>
<dbReference type="Pfam" id="PF00041">
    <property type="entry name" value="fn3"/>
    <property type="match status" value="1"/>
</dbReference>
<dbReference type="InterPro" id="IPR003961">
    <property type="entry name" value="FN3_dom"/>
</dbReference>
<dbReference type="PROSITE" id="PS50853">
    <property type="entry name" value="FN3"/>
    <property type="match status" value="1"/>
</dbReference>
<organism evidence="2">
    <name type="scientific">uncultured marine crenarchaeote HF4000_APKG7F19</name>
    <dbReference type="NCBI Taxonomy" id="455601"/>
    <lineage>
        <taxon>Archaea</taxon>
        <taxon>Nitrososphaerota</taxon>
        <taxon>Nitrososphaeria</taxon>
        <taxon>Nitrosopumilales</taxon>
        <taxon>environmental samples</taxon>
    </lineage>
</organism>
<feature type="domain" description="Fibronectin type-III" evidence="1">
    <location>
        <begin position="151"/>
        <end position="261"/>
    </location>
</feature>
<name>B3T9Q7_9ARCH</name>
<dbReference type="EMBL" id="EU016648">
    <property type="protein sequence ID" value="ABZ09316.1"/>
    <property type="molecule type" value="Genomic_DNA"/>
</dbReference>
<dbReference type="Gene3D" id="2.60.40.10">
    <property type="entry name" value="Immunoglobulins"/>
    <property type="match status" value="1"/>
</dbReference>
<sequence length="558" mass="60564">MRQNKVIPFFIIAVLMVSSFAVSAAYAHSPTSVAVTTTETTATITWVHTASAGCATSDSGSGCLTDVDIVRTPGQTAAVNYTTTVSNSTQYVVANNATGLTTWTDHSLPEGTIFAYEVCHGDPDTHTCAVADTNETNAGGVDPVYTQTKAVAINATSINISMDQNSAVVSWLTPSRDNHTAVTGLKIEYSLDGGTNYTTATSNSTQEGTDVAYRVTGLQTAQQYIFRIAAVTESNGDTGITAKSASGAAGTTNTFTVTTRGQEVGKVAPPPQATSYSSGTITDGNLQVTVKENKGWDRILNVALYTNIREDQTKQYSDTYIIWNYFDPVQVSDPHGYFNNVNVVTAQSGVRTMDVTYEITWNKPLAKSDVILETSNFQSKVGTTIIKEAWKSFPVKQISYETPEETPKETIMTLFDGGIMNHLLLINNIDHALLSAVDYFVNDEIIDVSQDVVVLQQEEGVEQLFEMITLSQDNVKVGNKYLKTLVISGTLKDEFHQIGEPVTFYISSPDGTDSQITAVTTSARTFKVPIIIDEFESGIYQFQPSHKDLLGEPFSFKH</sequence>
<accession>B3T9Q7</accession>
<dbReference type="SUPFAM" id="SSF49265">
    <property type="entry name" value="Fibronectin type III"/>
    <property type="match status" value="1"/>
</dbReference>
<protein>
    <submittedName>
        <fullName evidence="2">Putative Fibronectin type III domain protein</fullName>
    </submittedName>
</protein>
<dbReference type="InterPro" id="IPR036116">
    <property type="entry name" value="FN3_sf"/>
</dbReference>